<feature type="domain" description="Response regulatory" evidence="7">
    <location>
        <begin position="31"/>
        <end position="151"/>
    </location>
</feature>
<dbReference type="PANTHER" id="PTHR43214">
    <property type="entry name" value="TWO-COMPONENT RESPONSE REGULATOR"/>
    <property type="match status" value="1"/>
</dbReference>
<dbReference type="SUPFAM" id="SSF46894">
    <property type="entry name" value="C-terminal effector domain of the bipartite response regulators"/>
    <property type="match status" value="1"/>
</dbReference>
<feature type="modified residue" description="4-aspartylphosphate" evidence="5">
    <location>
        <position position="82"/>
    </location>
</feature>
<dbReference type="Pfam" id="PF00072">
    <property type="entry name" value="Response_reg"/>
    <property type="match status" value="1"/>
</dbReference>
<sequence>MGCVSAIQAADGREGLTPARPRPGVRNGRIKLLLGDEQPLVRRGLRALFENDPAFRVQGEAANGASLLELASTHRPDMVLMDADLPGPDLLDVVRRLVGDRLDGSTGVVLLASEGGLADGSVLGAARAGVRGFLFKRESSEIVSGVRDVAWGGAAMSPGIVGQVLKALRRTHRLDALRPSGELALLTPREMQIFQLVAQGLTNQQIADVLVLSEATVKSHFNRICRKLALRNRVDAVILAYEMGVAGAVSETSVAG</sequence>
<dbReference type="OrthoDB" id="161302at2"/>
<keyword evidence="3 8" id="KW-0238">DNA-binding</keyword>
<dbReference type="CDD" id="cd06170">
    <property type="entry name" value="LuxR_C_like"/>
    <property type="match status" value="1"/>
</dbReference>
<keyword evidence="1 5" id="KW-0597">Phosphoprotein</keyword>
<dbReference type="InterPro" id="IPR039420">
    <property type="entry name" value="WalR-like"/>
</dbReference>
<gene>
    <name evidence="8" type="ORF">DEJ48_37370</name>
</gene>
<evidence type="ECO:0000313" key="8">
    <source>
        <dbReference type="EMBL" id="QES39515.1"/>
    </source>
</evidence>
<protein>
    <submittedName>
        <fullName evidence="8">DNA-binding response regulator</fullName>
    </submittedName>
</protein>
<dbReference type="InterPro" id="IPR000792">
    <property type="entry name" value="Tscrpt_reg_LuxR_C"/>
</dbReference>
<proteinExistence type="predicted"/>
<dbReference type="InterPro" id="IPR001789">
    <property type="entry name" value="Sig_transdc_resp-reg_receiver"/>
</dbReference>
<dbReference type="SUPFAM" id="SSF52172">
    <property type="entry name" value="CheY-like"/>
    <property type="match status" value="1"/>
</dbReference>
<keyword evidence="2" id="KW-0805">Transcription regulation</keyword>
<dbReference type="CDD" id="cd17535">
    <property type="entry name" value="REC_NarL-like"/>
    <property type="match status" value="1"/>
</dbReference>
<dbReference type="InterPro" id="IPR016032">
    <property type="entry name" value="Sig_transdc_resp-reg_C-effctor"/>
</dbReference>
<keyword evidence="4" id="KW-0804">Transcription</keyword>
<dbReference type="GO" id="GO:0000160">
    <property type="term" value="P:phosphorelay signal transduction system"/>
    <property type="evidence" value="ECO:0007669"/>
    <property type="project" value="InterPro"/>
</dbReference>
<dbReference type="EMBL" id="CP029192">
    <property type="protein sequence ID" value="QES39515.1"/>
    <property type="molecule type" value="Genomic_DNA"/>
</dbReference>
<dbReference type="PRINTS" id="PR00038">
    <property type="entry name" value="HTHLUXR"/>
</dbReference>
<dbReference type="GO" id="GO:0006355">
    <property type="term" value="P:regulation of DNA-templated transcription"/>
    <property type="evidence" value="ECO:0007669"/>
    <property type="project" value="InterPro"/>
</dbReference>
<dbReference type="Proteomes" id="UP000322927">
    <property type="component" value="Chromosome"/>
</dbReference>
<evidence type="ECO:0000259" key="6">
    <source>
        <dbReference type="PROSITE" id="PS50043"/>
    </source>
</evidence>
<dbReference type="PROSITE" id="PS50110">
    <property type="entry name" value="RESPONSE_REGULATORY"/>
    <property type="match status" value="1"/>
</dbReference>
<evidence type="ECO:0000256" key="4">
    <source>
        <dbReference type="ARBA" id="ARBA00023163"/>
    </source>
</evidence>
<dbReference type="Pfam" id="PF00196">
    <property type="entry name" value="GerE"/>
    <property type="match status" value="1"/>
</dbReference>
<dbReference type="SMART" id="SM00421">
    <property type="entry name" value="HTH_LUXR"/>
    <property type="match status" value="1"/>
</dbReference>
<dbReference type="GO" id="GO:0003677">
    <property type="term" value="F:DNA binding"/>
    <property type="evidence" value="ECO:0007669"/>
    <property type="project" value="UniProtKB-KW"/>
</dbReference>
<name>A0A5P2C9N5_STRVZ</name>
<dbReference type="Gene3D" id="3.40.50.2300">
    <property type="match status" value="1"/>
</dbReference>
<dbReference type="SMART" id="SM00448">
    <property type="entry name" value="REC"/>
    <property type="match status" value="1"/>
</dbReference>
<evidence type="ECO:0000313" key="9">
    <source>
        <dbReference type="Proteomes" id="UP000322927"/>
    </source>
</evidence>
<dbReference type="PROSITE" id="PS50043">
    <property type="entry name" value="HTH_LUXR_2"/>
    <property type="match status" value="1"/>
</dbReference>
<evidence type="ECO:0000256" key="5">
    <source>
        <dbReference type="PROSITE-ProRule" id="PRU00169"/>
    </source>
</evidence>
<feature type="domain" description="HTH luxR-type" evidence="6">
    <location>
        <begin position="179"/>
        <end position="244"/>
    </location>
</feature>
<evidence type="ECO:0000256" key="2">
    <source>
        <dbReference type="ARBA" id="ARBA00023015"/>
    </source>
</evidence>
<evidence type="ECO:0000259" key="7">
    <source>
        <dbReference type="PROSITE" id="PS50110"/>
    </source>
</evidence>
<evidence type="ECO:0000256" key="1">
    <source>
        <dbReference type="ARBA" id="ARBA00022553"/>
    </source>
</evidence>
<dbReference type="PROSITE" id="PS00622">
    <property type="entry name" value="HTH_LUXR_1"/>
    <property type="match status" value="1"/>
</dbReference>
<dbReference type="PANTHER" id="PTHR43214:SF24">
    <property type="entry name" value="TRANSCRIPTIONAL REGULATORY PROTEIN NARL-RELATED"/>
    <property type="match status" value="1"/>
</dbReference>
<dbReference type="InterPro" id="IPR011006">
    <property type="entry name" value="CheY-like_superfamily"/>
</dbReference>
<reference evidence="8 9" key="1">
    <citation type="submission" date="2018-05" db="EMBL/GenBank/DDBJ databases">
        <title>Streptomyces venezuelae.</title>
        <authorList>
            <person name="Kim W."/>
            <person name="Lee N."/>
            <person name="Cho B.-K."/>
        </authorList>
    </citation>
    <scope>NUCLEOTIDE SEQUENCE [LARGE SCALE GENOMIC DNA]</scope>
    <source>
        <strain evidence="8 9">ATCC 14584</strain>
    </source>
</reference>
<dbReference type="InterPro" id="IPR058245">
    <property type="entry name" value="NreC/VraR/RcsB-like_REC"/>
</dbReference>
<accession>A0A5P2C9N5</accession>
<organism evidence="8 9">
    <name type="scientific">Streptomyces venezuelae</name>
    <dbReference type="NCBI Taxonomy" id="54571"/>
    <lineage>
        <taxon>Bacteria</taxon>
        <taxon>Bacillati</taxon>
        <taxon>Actinomycetota</taxon>
        <taxon>Actinomycetes</taxon>
        <taxon>Kitasatosporales</taxon>
        <taxon>Streptomycetaceae</taxon>
        <taxon>Streptomyces</taxon>
    </lineage>
</organism>
<dbReference type="AlphaFoldDB" id="A0A5P2C9N5"/>
<evidence type="ECO:0000256" key="3">
    <source>
        <dbReference type="ARBA" id="ARBA00023125"/>
    </source>
</evidence>